<gene>
    <name evidence="2" type="ORF">D915_005746</name>
</gene>
<feature type="signal peptide" evidence="1">
    <location>
        <begin position="1"/>
        <end position="17"/>
    </location>
</feature>
<dbReference type="AlphaFoldDB" id="A0A4E0S0G9"/>
<dbReference type="EMBL" id="JXXN02002077">
    <property type="protein sequence ID" value="THD23570.1"/>
    <property type="molecule type" value="Genomic_DNA"/>
</dbReference>
<keyword evidence="1" id="KW-0732">Signal</keyword>
<sequence length="281" mass="32548">MQRLLLILAVLSPFVHCVLDDDDDDVHVAHGKRLSKPEFDACVKKCGDQYENCSKAIHTLWLNFRKNRQKITAEMVKCCLAGETDHSQPPTLSFATCVRDNCQAEMWGFVSQLLCVNSSGENHLRSQIMFRGKQLIKNTLTVTLLLIFTPFWAPTKADRSSFPLTKPEFDACVRECGHQYEKCSRAIHYLWLNFRRNRQRIMEEMVKCCLAGELDHTQPPTLSFATCVRDNCHAEMWGCNIKKRHSGFLSEDEKLGILERENREKERKRKLRSSKPFRILP</sequence>
<evidence type="ECO:0000256" key="1">
    <source>
        <dbReference type="SAM" id="SignalP"/>
    </source>
</evidence>
<dbReference type="Proteomes" id="UP000230066">
    <property type="component" value="Unassembled WGS sequence"/>
</dbReference>
<organism evidence="2 3">
    <name type="scientific">Fasciola hepatica</name>
    <name type="common">Liver fluke</name>
    <dbReference type="NCBI Taxonomy" id="6192"/>
    <lineage>
        <taxon>Eukaryota</taxon>
        <taxon>Metazoa</taxon>
        <taxon>Spiralia</taxon>
        <taxon>Lophotrochozoa</taxon>
        <taxon>Platyhelminthes</taxon>
        <taxon>Trematoda</taxon>
        <taxon>Digenea</taxon>
        <taxon>Plagiorchiida</taxon>
        <taxon>Echinostomata</taxon>
        <taxon>Echinostomatoidea</taxon>
        <taxon>Fasciolidae</taxon>
        <taxon>Fasciola</taxon>
    </lineage>
</organism>
<protein>
    <submittedName>
        <fullName evidence="2">Uncharacterized protein</fullName>
    </submittedName>
</protein>
<accession>A0A4E0S0G9</accession>
<evidence type="ECO:0000313" key="3">
    <source>
        <dbReference type="Proteomes" id="UP000230066"/>
    </source>
</evidence>
<reference evidence="2" key="1">
    <citation type="submission" date="2019-03" db="EMBL/GenBank/DDBJ databases">
        <title>Improved annotation for the trematode Fasciola hepatica.</title>
        <authorList>
            <person name="Choi Y.-J."/>
            <person name="Martin J."/>
            <person name="Mitreva M."/>
        </authorList>
    </citation>
    <scope>NUCLEOTIDE SEQUENCE [LARGE SCALE GENOMIC DNA]</scope>
</reference>
<proteinExistence type="predicted"/>
<keyword evidence="3" id="KW-1185">Reference proteome</keyword>
<feature type="chain" id="PRO_5020040334" evidence="1">
    <location>
        <begin position="18"/>
        <end position="281"/>
    </location>
</feature>
<name>A0A4E0S0G9_FASHE</name>
<evidence type="ECO:0000313" key="2">
    <source>
        <dbReference type="EMBL" id="THD23570.1"/>
    </source>
</evidence>
<comment type="caution">
    <text evidence="2">The sequence shown here is derived from an EMBL/GenBank/DDBJ whole genome shotgun (WGS) entry which is preliminary data.</text>
</comment>